<keyword evidence="1" id="KW-1133">Transmembrane helix</keyword>
<proteinExistence type="predicted"/>
<dbReference type="EMBL" id="FRAH01000073">
    <property type="protein sequence ID" value="SHL16110.1"/>
    <property type="molecule type" value="Genomic_DNA"/>
</dbReference>
<dbReference type="AlphaFoldDB" id="A0A1M6YDE0"/>
<keyword evidence="1" id="KW-0472">Membrane</keyword>
<sequence>MNPLDFVILAVIAAAIVGALVAVKKHKCGTCHGDCGNCGKCSRK</sequence>
<evidence type="ECO:0000313" key="2">
    <source>
        <dbReference type="EMBL" id="SHL16110.1"/>
    </source>
</evidence>
<dbReference type="Proteomes" id="UP000183975">
    <property type="component" value="Unassembled WGS sequence"/>
</dbReference>
<dbReference type="RefSeq" id="WP_143185472.1">
    <property type="nucleotide sequence ID" value="NZ_FRAH01000073.1"/>
</dbReference>
<keyword evidence="3" id="KW-1185">Reference proteome</keyword>
<evidence type="ECO:0000313" key="3">
    <source>
        <dbReference type="Proteomes" id="UP000183975"/>
    </source>
</evidence>
<name>A0A1M6YDE0_9FIRM</name>
<evidence type="ECO:0008006" key="4">
    <source>
        <dbReference type="Google" id="ProtNLM"/>
    </source>
</evidence>
<evidence type="ECO:0000256" key="1">
    <source>
        <dbReference type="SAM" id="Phobius"/>
    </source>
</evidence>
<accession>A0A1M6YDE0</accession>
<organism evidence="2 3">
    <name type="scientific">Anaerotignum lactatifermentans DSM 14214</name>
    <dbReference type="NCBI Taxonomy" id="1121323"/>
    <lineage>
        <taxon>Bacteria</taxon>
        <taxon>Bacillati</taxon>
        <taxon>Bacillota</taxon>
        <taxon>Clostridia</taxon>
        <taxon>Lachnospirales</taxon>
        <taxon>Anaerotignaceae</taxon>
        <taxon>Anaerotignum</taxon>
    </lineage>
</organism>
<protein>
    <recommendedName>
        <fullName evidence="4">Virus attachment protein p12 family protein</fullName>
    </recommendedName>
</protein>
<reference evidence="2 3" key="1">
    <citation type="submission" date="2016-11" db="EMBL/GenBank/DDBJ databases">
        <authorList>
            <person name="Jaros S."/>
            <person name="Januszkiewicz K."/>
            <person name="Wedrychowicz H."/>
        </authorList>
    </citation>
    <scope>NUCLEOTIDE SEQUENCE [LARGE SCALE GENOMIC DNA]</scope>
    <source>
        <strain evidence="2 3">DSM 14214</strain>
    </source>
</reference>
<feature type="transmembrane region" description="Helical" evidence="1">
    <location>
        <begin position="6"/>
        <end position="23"/>
    </location>
</feature>
<keyword evidence="1" id="KW-0812">Transmembrane</keyword>
<gene>
    <name evidence="2" type="ORF">SAMN02745138_02974</name>
</gene>